<keyword evidence="7" id="KW-1185">Reference proteome</keyword>
<dbReference type="Proteomes" id="UP000697107">
    <property type="component" value="Unassembled WGS sequence"/>
</dbReference>
<evidence type="ECO:0000313" key="5">
    <source>
        <dbReference type="EMBL" id="KAG3224314.1"/>
    </source>
</evidence>
<dbReference type="EMBL" id="RCML01000144">
    <property type="protein sequence ID" value="KAG2988847.1"/>
    <property type="molecule type" value="Genomic_DNA"/>
</dbReference>
<dbReference type="Proteomes" id="UP000735874">
    <property type="component" value="Unassembled WGS sequence"/>
</dbReference>
<evidence type="ECO:0000313" key="4">
    <source>
        <dbReference type="EMBL" id="KAG2988847.1"/>
    </source>
</evidence>
<dbReference type="Proteomes" id="UP000760860">
    <property type="component" value="Unassembled WGS sequence"/>
</dbReference>
<name>A0A329SBF2_9STRA</name>
<dbReference type="Proteomes" id="UP000736787">
    <property type="component" value="Unassembled WGS sequence"/>
</dbReference>
<evidence type="ECO:0000313" key="6">
    <source>
        <dbReference type="EMBL" id="RAW34001.1"/>
    </source>
</evidence>
<proteinExistence type="predicted"/>
<dbReference type="AlphaFoldDB" id="A0A329SBF2"/>
<dbReference type="Proteomes" id="UP000774804">
    <property type="component" value="Unassembled WGS sequence"/>
</dbReference>
<dbReference type="VEuPathDB" id="FungiDB:PC110_g9681"/>
<gene>
    <name evidence="6" type="ORF">PC110_g9681</name>
    <name evidence="1" type="ORF">PC113_g7063</name>
    <name evidence="2" type="ORF">PC115_g6031</name>
    <name evidence="3" type="ORF">PC117_g6990</name>
    <name evidence="4" type="ORF">PC118_g6470</name>
    <name evidence="5" type="ORF">PC129_g5032</name>
</gene>
<dbReference type="EMBL" id="RCMG01000151">
    <property type="protein sequence ID" value="KAG2861564.1"/>
    <property type="molecule type" value="Genomic_DNA"/>
</dbReference>
<sequence>MDADSTHNLTMLNGSSEKNLACGDVHLTVRSAHNGQYEESSLESVYYTPNARCNLISMSFMLMIAGYNISFSKDKILLRLTKPGMKLEFRLVDGLHRMWTRRTTGSAVKAKEHIVLGA</sequence>
<dbReference type="EMBL" id="RCMV01000116">
    <property type="protein sequence ID" value="KAG3224314.1"/>
    <property type="molecule type" value="Genomic_DNA"/>
</dbReference>
<dbReference type="Proteomes" id="UP000251314">
    <property type="component" value="Unassembled WGS sequence"/>
</dbReference>
<evidence type="ECO:0000313" key="1">
    <source>
        <dbReference type="EMBL" id="KAG2861564.1"/>
    </source>
</evidence>
<reference evidence="6 7" key="1">
    <citation type="submission" date="2018-01" db="EMBL/GenBank/DDBJ databases">
        <title>Draft genome of the strawberry crown rot pathogen Phytophthora cactorum.</title>
        <authorList>
            <person name="Armitage A.D."/>
            <person name="Lysoe E."/>
            <person name="Nellist C.F."/>
            <person name="Harrison R.J."/>
            <person name="Brurberg M.B."/>
        </authorList>
    </citation>
    <scope>NUCLEOTIDE SEQUENCE [LARGE SCALE GENOMIC DNA]</scope>
    <source>
        <strain evidence="6 7">10300</strain>
    </source>
</reference>
<dbReference type="OrthoDB" id="89837at2759"/>
<evidence type="ECO:0000313" key="7">
    <source>
        <dbReference type="Proteomes" id="UP000251314"/>
    </source>
</evidence>
<dbReference type="EMBL" id="RCMK01000138">
    <property type="protein sequence ID" value="KAG2947206.1"/>
    <property type="molecule type" value="Genomic_DNA"/>
</dbReference>
<evidence type="ECO:0000313" key="2">
    <source>
        <dbReference type="EMBL" id="KAG2931667.1"/>
    </source>
</evidence>
<protein>
    <submittedName>
        <fullName evidence="6">Uncharacterized protein</fullName>
    </submittedName>
</protein>
<dbReference type="EMBL" id="MJFZ01000217">
    <property type="protein sequence ID" value="RAW34001.1"/>
    <property type="molecule type" value="Genomic_DNA"/>
</dbReference>
<organism evidence="6 7">
    <name type="scientific">Phytophthora cactorum</name>
    <dbReference type="NCBI Taxonomy" id="29920"/>
    <lineage>
        <taxon>Eukaryota</taxon>
        <taxon>Sar</taxon>
        <taxon>Stramenopiles</taxon>
        <taxon>Oomycota</taxon>
        <taxon>Peronosporomycetes</taxon>
        <taxon>Peronosporales</taxon>
        <taxon>Peronosporaceae</taxon>
        <taxon>Phytophthora</taxon>
    </lineage>
</organism>
<evidence type="ECO:0000313" key="3">
    <source>
        <dbReference type="EMBL" id="KAG2947206.1"/>
    </source>
</evidence>
<reference evidence="1" key="2">
    <citation type="submission" date="2018-10" db="EMBL/GenBank/DDBJ databases">
        <title>Effector identification in a new, highly contiguous assembly of the strawberry crown rot pathogen Phytophthora cactorum.</title>
        <authorList>
            <person name="Armitage A.D."/>
            <person name="Nellist C.F."/>
            <person name="Bates H."/>
            <person name="Vickerstaff R.J."/>
            <person name="Harrison R.J."/>
        </authorList>
    </citation>
    <scope>NUCLEOTIDE SEQUENCE</scope>
    <source>
        <strain evidence="1">15-7</strain>
        <strain evidence="2">4032</strain>
        <strain evidence="3">4040</strain>
        <strain evidence="4">P415</strain>
        <strain evidence="5">P421</strain>
    </source>
</reference>
<comment type="caution">
    <text evidence="6">The sequence shown here is derived from an EMBL/GenBank/DDBJ whole genome shotgun (WGS) entry which is preliminary data.</text>
</comment>
<accession>A0A329SBF2</accession>
<dbReference type="EMBL" id="RCMI01000130">
    <property type="protein sequence ID" value="KAG2931667.1"/>
    <property type="molecule type" value="Genomic_DNA"/>
</dbReference>